<dbReference type="InterPro" id="IPR028896">
    <property type="entry name" value="GcvT/YgfZ/DmdA"/>
</dbReference>
<comment type="function">
    <text evidence="10">The glycine cleavage system catalyzes the degradation of glycine.</text>
</comment>
<dbReference type="OrthoDB" id="10263536at2759"/>
<dbReference type="Gene3D" id="3.30.1360.120">
    <property type="entry name" value="Probable tRNA modification gtpase trme, domain 1"/>
    <property type="match status" value="1"/>
</dbReference>
<dbReference type="PANTHER" id="PTHR43757">
    <property type="entry name" value="AMINOMETHYLTRANSFERASE"/>
    <property type="match status" value="1"/>
</dbReference>
<dbReference type="SUPFAM" id="SSF103025">
    <property type="entry name" value="Folate-binding domain"/>
    <property type="match status" value="1"/>
</dbReference>
<sequence length="415" mass="44736">MLRNVAQGLCRLSVNASAKKLPACAGCTNTVLKRGFADDSSLKKTPLYDLHVEHGAKMVPFAGYSMPIQYKDSIMDSTINCRKNGSLFDVSHMCGLSLKGKDAIPFLEKLVVGDIAGLKDNSGSLSVFTNEKGGIIDDTVVTKVNDKWLYLVVNAGCRDKDLEWIEGHLAKEKAAGKDVSIHIHDEKSLLAVQGPLAAPAVQSLMKGVDLSKMYFSDFGVLKINGVECYLTRTGYTGEDGFEISVPNEAAVSLTNAILEAESQIRLTGLGARDSLRLEAGLCLYGNDLDEDTTPIEAGLTWTVGKRRRSEGGFMGSETILQQIKDGPTRRRVGFVASGAPARHHCKMLSSDGEVIGEVSSGGFSPNLKQNIGMGYVATGHHKAGTKIKVEVRGRVNEGTVTKMPFVPAHYYKPPK</sequence>
<keyword evidence="14" id="KW-1185">Reference proteome</keyword>
<keyword evidence="5 10" id="KW-0808">Transferase</keyword>
<evidence type="ECO:0000256" key="3">
    <source>
        <dbReference type="ARBA" id="ARBA00011690"/>
    </source>
</evidence>
<evidence type="ECO:0000256" key="4">
    <source>
        <dbReference type="ARBA" id="ARBA00022576"/>
    </source>
</evidence>
<dbReference type="FunFam" id="3.30.70.1400:FF:000001">
    <property type="entry name" value="Aminomethyltransferase"/>
    <property type="match status" value="1"/>
</dbReference>
<comment type="similarity">
    <text evidence="2 10">Belongs to the GcvT family.</text>
</comment>
<dbReference type="FunFam" id="4.10.1250.10:FF:000002">
    <property type="entry name" value="Aminomethyltransferase"/>
    <property type="match status" value="1"/>
</dbReference>
<evidence type="ECO:0000256" key="9">
    <source>
        <dbReference type="PIRSR" id="PIRSR006487-1"/>
    </source>
</evidence>
<keyword evidence="4 10" id="KW-0032">Aminotransferase</keyword>
<dbReference type="InterPro" id="IPR013977">
    <property type="entry name" value="GcvT_C"/>
</dbReference>
<dbReference type="EC" id="2.1.2.10" evidence="10"/>
<feature type="domain" description="Aminomethyltransferase C-terminal" evidence="12">
    <location>
        <begin position="329"/>
        <end position="406"/>
    </location>
</feature>
<feature type="domain" description="GCVT N-terminal" evidence="11">
    <location>
        <begin position="47"/>
        <end position="305"/>
    </location>
</feature>
<comment type="catalytic activity">
    <reaction evidence="8 10">
        <text>N(6)-[(R)-S(8)-aminomethyldihydrolipoyl]-L-lysyl-[protein] + (6S)-5,6,7,8-tetrahydrofolate = N(6)-[(R)-dihydrolipoyl]-L-lysyl-[protein] + (6R)-5,10-methylene-5,6,7,8-tetrahydrofolate + NH4(+)</text>
        <dbReference type="Rhea" id="RHEA:16945"/>
        <dbReference type="Rhea" id="RHEA-COMP:10475"/>
        <dbReference type="Rhea" id="RHEA-COMP:10492"/>
        <dbReference type="ChEBI" id="CHEBI:15636"/>
        <dbReference type="ChEBI" id="CHEBI:28938"/>
        <dbReference type="ChEBI" id="CHEBI:57453"/>
        <dbReference type="ChEBI" id="CHEBI:83100"/>
        <dbReference type="ChEBI" id="CHEBI:83143"/>
        <dbReference type="EC" id="2.1.2.10"/>
    </reaction>
</comment>
<evidence type="ECO:0000256" key="1">
    <source>
        <dbReference type="ARBA" id="ARBA00004173"/>
    </source>
</evidence>
<dbReference type="PIRSF" id="PIRSF006487">
    <property type="entry name" value="GcvT"/>
    <property type="match status" value="1"/>
</dbReference>
<evidence type="ECO:0000256" key="8">
    <source>
        <dbReference type="ARBA" id="ARBA00047665"/>
    </source>
</evidence>
<evidence type="ECO:0000313" key="13">
    <source>
        <dbReference type="EMBL" id="GAQ84488.1"/>
    </source>
</evidence>
<dbReference type="Gene3D" id="3.30.70.1400">
    <property type="entry name" value="Aminomethyltransferase beta-barrel domains"/>
    <property type="match status" value="1"/>
</dbReference>
<evidence type="ECO:0000256" key="7">
    <source>
        <dbReference type="ARBA" id="ARBA00023128"/>
    </source>
</evidence>
<evidence type="ECO:0000256" key="2">
    <source>
        <dbReference type="ARBA" id="ARBA00008609"/>
    </source>
</evidence>
<organism evidence="13 14">
    <name type="scientific">Klebsormidium nitens</name>
    <name type="common">Green alga</name>
    <name type="synonym">Ulothrix nitens</name>
    <dbReference type="NCBI Taxonomy" id="105231"/>
    <lineage>
        <taxon>Eukaryota</taxon>
        <taxon>Viridiplantae</taxon>
        <taxon>Streptophyta</taxon>
        <taxon>Klebsormidiophyceae</taxon>
        <taxon>Klebsormidiales</taxon>
        <taxon>Klebsormidiaceae</taxon>
        <taxon>Klebsormidium</taxon>
    </lineage>
</organism>
<evidence type="ECO:0000256" key="5">
    <source>
        <dbReference type="ARBA" id="ARBA00022679"/>
    </source>
</evidence>
<comment type="subcellular location">
    <subcellularLocation>
        <location evidence="1 10">Mitochondrion</location>
    </subcellularLocation>
</comment>
<evidence type="ECO:0000259" key="11">
    <source>
        <dbReference type="Pfam" id="PF01571"/>
    </source>
</evidence>
<name>A0A1Y1I8R6_KLENI</name>
<dbReference type="PANTHER" id="PTHR43757:SF2">
    <property type="entry name" value="AMINOMETHYLTRANSFERASE, MITOCHONDRIAL"/>
    <property type="match status" value="1"/>
</dbReference>
<dbReference type="NCBIfam" id="TIGR00528">
    <property type="entry name" value="gcvT"/>
    <property type="match status" value="1"/>
</dbReference>
<dbReference type="InterPro" id="IPR029043">
    <property type="entry name" value="GcvT/YgfZ_C"/>
</dbReference>
<feature type="binding site" evidence="9">
    <location>
        <position position="242"/>
    </location>
    <ligand>
        <name>substrate</name>
    </ligand>
</feature>
<evidence type="ECO:0000259" key="12">
    <source>
        <dbReference type="Pfam" id="PF08669"/>
    </source>
</evidence>
<dbReference type="SUPFAM" id="SSF101790">
    <property type="entry name" value="Aminomethyltransferase beta-barrel domain"/>
    <property type="match status" value="1"/>
</dbReference>
<evidence type="ECO:0000256" key="6">
    <source>
        <dbReference type="ARBA" id="ARBA00022946"/>
    </source>
</evidence>
<accession>A0A1Y1I8R6</accession>
<protein>
    <recommendedName>
        <fullName evidence="10">Aminomethyltransferase</fullName>
        <ecNumber evidence="10">2.1.2.10</ecNumber>
    </recommendedName>
    <alternativeName>
        <fullName evidence="10">Glycine cleavage system T protein</fullName>
    </alternativeName>
</protein>
<dbReference type="NCBIfam" id="NF001567">
    <property type="entry name" value="PRK00389.1"/>
    <property type="match status" value="1"/>
</dbReference>
<dbReference type="FunFam" id="2.40.30.110:FF:000002">
    <property type="entry name" value="Aminomethyltransferase"/>
    <property type="match status" value="1"/>
</dbReference>
<dbReference type="GO" id="GO:0005960">
    <property type="term" value="C:glycine cleavage complex"/>
    <property type="evidence" value="ECO:0007669"/>
    <property type="project" value="InterPro"/>
</dbReference>
<proteinExistence type="inferred from homology"/>
<keyword evidence="6 10" id="KW-0809">Transit peptide</keyword>
<dbReference type="AlphaFoldDB" id="A0A1Y1I8R6"/>
<gene>
    <name evidence="13" type="ORF">KFL_001910070</name>
</gene>
<dbReference type="Gene3D" id="4.10.1250.10">
    <property type="entry name" value="Aminomethyltransferase fragment"/>
    <property type="match status" value="1"/>
</dbReference>
<dbReference type="Pfam" id="PF01571">
    <property type="entry name" value="GCV_T"/>
    <property type="match status" value="1"/>
</dbReference>
<dbReference type="STRING" id="105231.A0A1Y1I8R6"/>
<dbReference type="GO" id="GO:0004047">
    <property type="term" value="F:aminomethyltransferase activity"/>
    <property type="evidence" value="ECO:0007669"/>
    <property type="project" value="UniProtKB-EC"/>
</dbReference>
<dbReference type="OMA" id="MPVQYPA"/>
<dbReference type="GO" id="GO:0005739">
    <property type="term" value="C:mitochondrion"/>
    <property type="evidence" value="ECO:0000318"/>
    <property type="project" value="GO_Central"/>
</dbReference>
<reference evidence="13 14" key="1">
    <citation type="journal article" date="2014" name="Nat. Commun.">
        <title>Klebsormidium flaccidum genome reveals primary factors for plant terrestrial adaptation.</title>
        <authorList>
            <person name="Hori K."/>
            <person name="Maruyama F."/>
            <person name="Fujisawa T."/>
            <person name="Togashi T."/>
            <person name="Yamamoto N."/>
            <person name="Seo M."/>
            <person name="Sato S."/>
            <person name="Yamada T."/>
            <person name="Mori H."/>
            <person name="Tajima N."/>
            <person name="Moriyama T."/>
            <person name="Ikeuchi M."/>
            <person name="Watanabe M."/>
            <person name="Wada H."/>
            <person name="Kobayashi K."/>
            <person name="Saito M."/>
            <person name="Masuda T."/>
            <person name="Sasaki-Sekimoto Y."/>
            <person name="Mashiguchi K."/>
            <person name="Awai K."/>
            <person name="Shimojima M."/>
            <person name="Masuda S."/>
            <person name="Iwai M."/>
            <person name="Nobusawa T."/>
            <person name="Narise T."/>
            <person name="Kondo S."/>
            <person name="Saito H."/>
            <person name="Sato R."/>
            <person name="Murakawa M."/>
            <person name="Ihara Y."/>
            <person name="Oshima-Yamada Y."/>
            <person name="Ohtaka K."/>
            <person name="Satoh M."/>
            <person name="Sonobe K."/>
            <person name="Ishii M."/>
            <person name="Ohtani R."/>
            <person name="Kanamori-Sato M."/>
            <person name="Honoki R."/>
            <person name="Miyazaki D."/>
            <person name="Mochizuki H."/>
            <person name="Umetsu J."/>
            <person name="Higashi K."/>
            <person name="Shibata D."/>
            <person name="Kamiya Y."/>
            <person name="Sato N."/>
            <person name="Nakamura Y."/>
            <person name="Tabata S."/>
            <person name="Ida S."/>
            <person name="Kurokawa K."/>
            <person name="Ohta H."/>
        </authorList>
    </citation>
    <scope>NUCLEOTIDE SEQUENCE [LARGE SCALE GENOMIC DNA]</scope>
    <source>
        <strain evidence="13 14">NIES-2285</strain>
    </source>
</reference>
<keyword evidence="7 10" id="KW-0496">Mitochondrion</keyword>
<dbReference type="InterPro" id="IPR027266">
    <property type="entry name" value="TrmE/GcvT-like"/>
</dbReference>
<dbReference type="GO" id="GO:0008483">
    <property type="term" value="F:transaminase activity"/>
    <property type="evidence" value="ECO:0007669"/>
    <property type="project" value="UniProtKB-KW"/>
</dbReference>
<dbReference type="EMBL" id="DF237140">
    <property type="protein sequence ID" value="GAQ84488.1"/>
    <property type="molecule type" value="Genomic_DNA"/>
</dbReference>
<evidence type="ECO:0000313" key="14">
    <source>
        <dbReference type="Proteomes" id="UP000054558"/>
    </source>
</evidence>
<dbReference type="GO" id="GO:0006546">
    <property type="term" value="P:glycine catabolic process"/>
    <property type="evidence" value="ECO:0007669"/>
    <property type="project" value="InterPro"/>
</dbReference>
<dbReference type="Pfam" id="PF08669">
    <property type="entry name" value="GCV_T_C"/>
    <property type="match status" value="1"/>
</dbReference>
<dbReference type="InterPro" id="IPR006223">
    <property type="entry name" value="GcvT"/>
</dbReference>
<dbReference type="InterPro" id="IPR006222">
    <property type="entry name" value="GCVT_N"/>
</dbReference>
<comment type="subunit">
    <text evidence="3 10">The glycine cleavage system is composed of four proteins: P, T, L and H.</text>
</comment>
<dbReference type="Proteomes" id="UP000054558">
    <property type="component" value="Unassembled WGS sequence"/>
</dbReference>
<evidence type="ECO:0000256" key="10">
    <source>
        <dbReference type="RuleBase" id="RU003981"/>
    </source>
</evidence>
<dbReference type="Gene3D" id="2.40.30.110">
    <property type="entry name" value="Aminomethyltransferase beta-barrel domains"/>
    <property type="match status" value="1"/>
</dbReference>